<dbReference type="InterPro" id="IPR012334">
    <property type="entry name" value="Pectin_lyas_fold"/>
</dbReference>
<keyword evidence="2" id="KW-0732">Signal</keyword>
<dbReference type="Pfam" id="PF13229">
    <property type="entry name" value="Beta_helix"/>
    <property type="match status" value="1"/>
</dbReference>
<dbReference type="Gene3D" id="2.160.20.10">
    <property type="entry name" value="Single-stranded right-handed beta-helix, Pectin lyase-like"/>
    <property type="match status" value="1"/>
</dbReference>
<feature type="domain" description="Right handed beta helix" evidence="3">
    <location>
        <begin position="95"/>
        <end position="232"/>
    </location>
</feature>
<dbReference type="eggNOG" id="COG3420">
    <property type="taxonomic scope" value="Bacteria"/>
</dbReference>
<dbReference type="InParanoid" id="A0A1I4Z4A9"/>
<dbReference type="STRING" id="1993.SAMN04489713_10246"/>
<name>A0A1I4Z4A9_9ACTN</name>
<evidence type="ECO:0000256" key="1">
    <source>
        <dbReference type="SAM" id="MobiDB-lite"/>
    </source>
</evidence>
<dbReference type="RefSeq" id="WP_021596369.1">
    <property type="nucleotide sequence ID" value="NZ_CP083237.1"/>
</dbReference>
<dbReference type="AlphaFoldDB" id="A0A1I4Z4A9"/>
<dbReference type="EMBL" id="FOVH01000002">
    <property type="protein sequence ID" value="SFN45124.1"/>
    <property type="molecule type" value="Genomic_DNA"/>
</dbReference>
<sequence>MKRILGASLGTVVVLGGLASFAPAGQAATAGEKGGRTHVVRPGHSIQKAVDRARPGDVIKLKAGRYGGGVLIRKRLTIRGAGDRTVIRPGRKDHCKKAGVPGMGFCVVGRAKHLVRGVTIKSLKVERFKDTGVFGTYTDRLTVKHVLAARNGEYGIAEFNSTRGAFVHNRAIGNRLDAGLYVGDIKNARGTVVAHNHASGNAIGVLVRHARHVKVLGNKLVGNCTGVVLADDGQKGGQGHTKVWKNLVEKNNRFCPGQGPVPPLGGTGILLFGGDHNSIEKNTVKGNRGKLPYSGGIVLFPSPAQRPAHHNLIKFNLVRGNAPFDLVDNSGSDTNRFRHNSCGTSKPNGLCHH</sequence>
<feature type="region of interest" description="Disordered" evidence="1">
    <location>
        <begin position="333"/>
        <end position="353"/>
    </location>
</feature>
<dbReference type="SUPFAM" id="SSF51126">
    <property type="entry name" value="Pectin lyase-like"/>
    <property type="match status" value="1"/>
</dbReference>
<evidence type="ECO:0000313" key="4">
    <source>
        <dbReference type="EMBL" id="SFN45124.1"/>
    </source>
</evidence>
<organism evidence="4 5">
    <name type="scientific">Actinomadura madurae</name>
    <dbReference type="NCBI Taxonomy" id="1993"/>
    <lineage>
        <taxon>Bacteria</taxon>
        <taxon>Bacillati</taxon>
        <taxon>Actinomycetota</taxon>
        <taxon>Actinomycetes</taxon>
        <taxon>Streptosporangiales</taxon>
        <taxon>Thermomonosporaceae</taxon>
        <taxon>Actinomadura</taxon>
    </lineage>
</organism>
<evidence type="ECO:0000256" key="2">
    <source>
        <dbReference type="SAM" id="SignalP"/>
    </source>
</evidence>
<keyword evidence="5" id="KW-1185">Reference proteome</keyword>
<dbReference type="Proteomes" id="UP000183413">
    <property type="component" value="Unassembled WGS sequence"/>
</dbReference>
<reference evidence="4 5" key="1">
    <citation type="submission" date="2016-10" db="EMBL/GenBank/DDBJ databases">
        <authorList>
            <person name="de Groot N.N."/>
        </authorList>
    </citation>
    <scope>NUCLEOTIDE SEQUENCE [LARGE SCALE GENOMIC DNA]</scope>
    <source>
        <strain evidence="4 5">DSM 43067</strain>
    </source>
</reference>
<dbReference type="InterPro" id="IPR011050">
    <property type="entry name" value="Pectin_lyase_fold/virulence"/>
</dbReference>
<feature type="signal peptide" evidence="2">
    <location>
        <begin position="1"/>
        <end position="24"/>
    </location>
</feature>
<protein>
    <submittedName>
        <fullName evidence="4">Right handed beta helix region</fullName>
    </submittedName>
</protein>
<dbReference type="SMART" id="SM00710">
    <property type="entry name" value="PbH1"/>
    <property type="match status" value="4"/>
</dbReference>
<gene>
    <name evidence="4" type="ORF">SAMN04489713_10246</name>
</gene>
<evidence type="ECO:0000259" key="3">
    <source>
        <dbReference type="Pfam" id="PF13229"/>
    </source>
</evidence>
<dbReference type="InterPro" id="IPR006626">
    <property type="entry name" value="PbH1"/>
</dbReference>
<evidence type="ECO:0000313" key="5">
    <source>
        <dbReference type="Proteomes" id="UP000183413"/>
    </source>
</evidence>
<accession>A0A1I4Z4A9</accession>
<feature type="chain" id="PRO_5039076316" evidence="2">
    <location>
        <begin position="25"/>
        <end position="353"/>
    </location>
</feature>
<proteinExistence type="predicted"/>
<dbReference type="GeneID" id="99650176"/>
<dbReference type="InterPro" id="IPR039448">
    <property type="entry name" value="Beta_helix"/>
</dbReference>